<feature type="transmembrane region" description="Helical" evidence="5">
    <location>
        <begin position="142"/>
        <end position="162"/>
    </location>
</feature>
<evidence type="ECO:0000256" key="1">
    <source>
        <dbReference type="ARBA" id="ARBA00004651"/>
    </source>
</evidence>
<evidence type="ECO:0000256" key="3">
    <source>
        <dbReference type="ARBA" id="ARBA00022989"/>
    </source>
</evidence>
<evidence type="ECO:0000256" key="2">
    <source>
        <dbReference type="ARBA" id="ARBA00022692"/>
    </source>
</evidence>
<keyword evidence="4 5" id="KW-0472">Membrane</keyword>
<proteinExistence type="predicted"/>
<reference evidence="7 8" key="1">
    <citation type="submission" date="2021-03" db="EMBL/GenBank/DDBJ databases">
        <title>Sequencing the genomes of 1000 actinobacteria strains.</title>
        <authorList>
            <person name="Klenk H.-P."/>
        </authorList>
    </citation>
    <scope>NUCLEOTIDE SEQUENCE [LARGE SCALE GENOMIC DNA]</scope>
    <source>
        <strain evidence="7 8">DSM 46670</strain>
    </source>
</reference>
<dbReference type="SUPFAM" id="SSF103473">
    <property type="entry name" value="MFS general substrate transporter"/>
    <property type="match status" value="1"/>
</dbReference>
<dbReference type="PROSITE" id="PS50850">
    <property type="entry name" value="MFS"/>
    <property type="match status" value="1"/>
</dbReference>
<feature type="transmembrane region" description="Helical" evidence="5">
    <location>
        <begin position="85"/>
        <end position="102"/>
    </location>
</feature>
<feature type="transmembrane region" description="Helical" evidence="5">
    <location>
        <begin position="108"/>
        <end position="130"/>
    </location>
</feature>
<keyword evidence="3 5" id="KW-1133">Transmembrane helix</keyword>
<dbReference type="CDD" id="cd17365">
    <property type="entry name" value="MFS_PcaK_like"/>
    <property type="match status" value="1"/>
</dbReference>
<dbReference type="InterPro" id="IPR020846">
    <property type="entry name" value="MFS_dom"/>
</dbReference>
<protein>
    <submittedName>
        <fullName evidence="7">Benzoate transport</fullName>
    </submittedName>
</protein>
<feature type="transmembrane region" description="Helical" evidence="5">
    <location>
        <begin position="383"/>
        <end position="403"/>
    </location>
</feature>
<feature type="transmembrane region" description="Helical" evidence="5">
    <location>
        <begin position="53"/>
        <end position="73"/>
    </location>
</feature>
<dbReference type="PANTHER" id="PTHR23508">
    <property type="entry name" value="CARBOXYLIC ACID TRANSPORTER PROTEIN HOMOLOG"/>
    <property type="match status" value="1"/>
</dbReference>
<dbReference type="EMBL" id="JAGINW010000001">
    <property type="protein sequence ID" value="MBP2329231.1"/>
    <property type="molecule type" value="Genomic_DNA"/>
</dbReference>
<feature type="transmembrane region" description="Helical" evidence="5">
    <location>
        <begin position="248"/>
        <end position="268"/>
    </location>
</feature>
<accession>A0ABS4TZ96</accession>
<dbReference type="PROSITE" id="PS00217">
    <property type="entry name" value="SUGAR_TRANSPORT_2"/>
    <property type="match status" value="1"/>
</dbReference>
<dbReference type="Proteomes" id="UP001519332">
    <property type="component" value="Unassembled WGS sequence"/>
</dbReference>
<dbReference type="InterPro" id="IPR011701">
    <property type="entry name" value="MFS"/>
</dbReference>
<dbReference type="RefSeq" id="WP_209646068.1">
    <property type="nucleotide sequence ID" value="NZ_JAGINW010000001.1"/>
</dbReference>
<evidence type="ECO:0000313" key="7">
    <source>
        <dbReference type="EMBL" id="MBP2329231.1"/>
    </source>
</evidence>
<feature type="transmembrane region" description="Helical" evidence="5">
    <location>
        <begin position="17"/>
        <end position="41"/>
    </location>
</feature>
<name>A0ABS4TZ96_9PSEU</name>
<evidence type="ECO:0000256" key="5">
    <source>
        <dbReference type="SAM" id="Phobius"/>
    </source>
</evidence>
<sequence>MTILDTIRRAPMSRYQIFAISIVLMLIFMDGYDVAVMAYAAPVLSKEWGIGEVALGYLLSAGLFGMAAGSILLTPVADRIGRRPLTIIAVAIITIGMVASVLSPGVWWLFAARVVTGLGVGGMVANLNVLVAELSPDKRRGVAMGIYAAGFPIGATLCGFIARPLIPLLGWQSVFIAGAVITALMLLVSIRYLPESLEFLLSKRPPNALKRVNDILDRMGRPRLTELPGLEQQTVEQGVVREVFAGRMALRTIMLWLGYGVLTAGYYFANTWTPKIMATVTGDTTMGVTFGTIANFGGIVGCVAFGLLTVYVGVRRLLVGTLVVAALSFVVFAVILHQTTTAMIIAAVLGLLTTAGIVGFYTLSPQVYSARARATGTGWMIGAGRLVSIVSPIFVGYLFAAHWSPDSVFRLFAIPLLTAALCVVVLGISSRRTQDPHLAEQPST</sequence>
<keyword evidence="8" id="KW-1185">Reference proteome</keyword>
<dbReference type="InterPro" id="IPR005829">
    <property type="entry name" value="Sugar_transporter_CS"/>
</dbReference>
<dbReference type="InterPro" id="IPR036259">
    <property type="entry name" value="MFS_trans_sf"/>
</dbReference>
<dbReference type="PANTHER" id="PTHR23508:SF10">
    <property type="entry name" value="CARBOXYLIC ACID TRANSPORTER PROTEIN HOMOLOG"/>
    <property type="match status" value="1"/>
</dbReference>
<organism evidence="7 8">
    <name type="scientific">Kibdelosporangium banguiense</name>
    <dbReference type="NCBI Taxonomy" id="1365924"/>
    <lineage>
        <taxon>Bacteria</taxon>
        <taxon>Bacillati</taxon>
        <taxon>Actinomycetota</taxon>
        <taxon>Actinomycetes</taxon>
        <taxon>Pseudonocardiales</taxon>
        <taxon>Pseudonocardiaceae</taxon>
        <taxon>Kibdelosporangium</taxon>
    </lineage>
</organism>
<keyword evidence="2 5" id="KW-0812">Transmembrane</keyword>
<dbReference type="Gene3D" id="1.20.1250.20">
    <property type="entry name" value="MFS general substrate transporter like domains"/>
    <property type="match status" value="1"/>
</dbReference>
<feature type="transmembrane region" description="Helical" evidence="5">
    <location>
        <begin position="342"/>
        <end position="363"/>
    </location>
</feature>
<feature type="transmembrane region" description="Helical" evidence="5">
    <location>
        <begin position="317"/>
        <end position="336"/>
    </location>
</feature>
<feature type="transmembrane region" description="Helical" evidence="5">
    <location>
        <begin position="174"/>
        <end position="194"/>
    </location>
</feature>
<evidence type="ECO:0000256" key="4">
    <source>
        <dbReference type="ARBA" id="ARBA00023136"/>
    </source>
</evidence>
<comment type="caution">
    <text evidence="7">The sequence shown here is derived from an EMBL/GenBank/DDBJ whole genome shotgun (WGS) entry which is preliminary data.</text>
</comment>
<evidence type="ECO:0000313" key="8">
    <source>
        <dbReference type="Proteomes" id="UP001519332"/>
    </source>
</evidence>
<feature type="transmembrane region" description="Helical" evidence="5">
    <location>
        <begin position="288"/>
        <end position="310"/>
    </location>
</feature>
<evidence type="ECO:0000259" key="6">
    <source>
        <dbReference type="PROSITE" id="PS50850"/>
    </source>
</evidence>
<comment type="subcellular location">
    <subcellularLocation>
        <location evidence="1">Cell membrane</location>
        <topology evidence="1">Multi-pass membrane protein</topology>
    </subcellularLocation>
</comment>
<feature type="transmembrane region" description="Helical" evidence="5">
    <location>
        <begin position="409"/>
        <end position="428"/>
    </location>
</feature>
<dbReference type="Pfam" id="PF07690">
    <property type="entry name" value="MFS_1"/>
    <property type="match status" value="1"/>
</dbReference>
<gene>
    <name evidence="7" type="ORF">JOF56_009616</name>
</gene>
<feature type="domain" description="Major facilitator superfamily (MFS) profile" evidence="6">
    <location>
        <begin position="19"/>
        <end position="431"/>
    </location>
</feature>